<evidence type="ECO:0000313" key="1">
    <source>
        <dbReference type="EMBL" id="TKR76473.1"/>
    </source>
</evidence>
<name>A0A4U5N2V9_STECR</name>
<organism evidence="1 2">
    <name type="scientific">Steinernema carpocapsae</name>
    <name type="common">Entomopathogenic nematode</name>
    <dbReference type="NCBI Taxonomy" id="34508"/>
    <lineage>
        <taxon>Eukaryota</taxon>
        <taxon>Metazoa</taxon>
        <taxon>Ecdysozoa</taxon>
        <taxon>Nematoda</taxon>
        <taxon>Chromadorea</taxon>
        <taxon>Rhabditida</taxon>
        <taxon>Tylenchina</taxon>
        <taxon>Panagrolaimomorpha</taxon>
        <taxon>Strongyloidoidea</taxon>
        <taxon>Steinernematidae</taxon>
        <taxon>Steinernema</taxon>
    </lineage>
</organism>
<evidence type="ECO:0000313" key="2">
    <source>
        <dbReference type="Proteomes" id="UP000298663"/>
    </source>
</evidence>
<reference evidence="1 2" key="2">
    <citation type="journal article" date="2019" name="G3 (Bethesda)">
        <title>Hybrid Assembly of the Genome of the Entomopathogenic Nematode Steinernema carpocapsae Identifies the X-Chromosome.</title>
        <authorList>
            <person name="Serra L."/>
            <person name="Macchietto M."/>
            <person name="Macias-Munoz A."/>
            <person name="McGill C.J."/>
            <person name="Rodriguez I.M."/>
            <person name="Rodriguez B."/>
            <person name="Murad R."/>
            <person name="Mortazavi A."/>
        </authorList>
    </citation>
    <scope>NUCLEOTIDE SEQUENCE [LARGE SCALE GENOMIC DNA]</scope>
    <source>
        <strain evidence="1 2">ALL</strain>
    </source>
</reference>
<proteinExistence type="predicted"/>
<sequence>MRHFGAPFRPCSKSETHLKTFQVSLLIRCTLPHVYIERQQVLYVRLTQKKLSVYASLESTVTLQKPHLFASFSLIPLSSLFFLIV</sequence>
<comment type="caution">
    <text evidence="1">The sequence shown here is derived from an EMBL/GenBank/DDBJ whole genome shotgun (WGS) entry which is preliminary data.</text>
</comment>
<protein>
    <submittedName>
        <fullName evidence="1">Uncharacterized protein</fullName>
    </submittedName>
</protein>
<gene>
    <name evidence="1" type="ORF">L596_017603</name>
</gene>
<dbReference type="EMBL" id="AZBU02000005">
    <property type="protein sequence ID" value="TKR76473.1"/>
    <property type="molecule type" value="Genomic_DNA"/>
</dbReference>
<accession>A0A4U5N2V9</accession>
<dbReference type="AlphaFoldDB" id="A0A4U5N2V9"/>
<keyword evidence="2" id="KW-1185">Reference proteome</keyword>
<reference evidence="1 2" key="1">
    <citation type="journal article" date="2015" name="Genome Biol.">
        <title>Comparative genomics of Steinernema reveals deeply conserved gene regulatory networks.</title>
        <authorList>
            <person name="Dillman A.R."/>
            <person name="Macchietto M."/>
            <person name="Porter C.F."/>
            <person name="Rogers A."/>
            <person name="Williams B."/>
            <person name="Antoshechkin I."/>
            <person name="Lee M.M."/>
            <person name="Goodwin Z."/>
            <person name="Lu X."/>
            <person name="Lewis E.E."/>
            <person name="Goodrich-Blair H."/>
            <person name="Stock S.P."/>
            <person name="Adams B.J."/>
            <person name="Sternberg P.W."/>
            <person name="Mortazavi A."/>
        </authorList>
    </citation>
    <scope>NUCLEOTIDE SEQUENCE [LARGE SCALE GENOMIC DNA]</scope>
    <source>
        <strain evidence="1 2">ALL</strain>
    </source>
</reference>
<dbReference type="Proteomes" id="UP000298663">
    <property type="component" value="Unassembled WGS sequence"/>
</dbReference>